<dbReference type="GeneID" id="19149534"/>
<feature type="region of interest" description="Disordered" evidence="1">
    <location>
        <begin position="117"/>
        <end position="154"/>
    </location>
</feature>
<sequence>MGLIPVNFKQVRYSRLDGRPYFQHPEYPEFVQFVVNGEWVSIHVLSIKPEMMDENIKGIVQEAKKLLFQDQSVTDTLSLSQRPTLPPLQSSCTNMSSEIRFHKTVEECKTTQREFLHVPNSGPSVSTRKNSYSQATTDSHHPRSDYYSMPSNIL</sequence>
<dbReference type="Proteomes" id="UP000053841">
    <property type="component" value="Unassembled WGS sequence"/>
</dbReference>
<gene>
    <name evidence="2" type="ORF">COCCADRAFT_41681</name>
</gene>
<proteinExistence type="predicted"/>
<evidence type="ECO:0000313" key="3">
    <source>
        <dbReference type="Proteomes" id="UP000053841"/>
    </source>
</evidence>
<reference evidence="2 3" key="1">
    <citation type="journal article" date="2013" name="PLoS Genet.">
        <title>Comparative genome structure, secondary metabolite, and effector coding capacity across Cochliobolus pathogens.</title>
        <authorList>
            <person name="Condon B.J."/>
            <person name="Leng Y."/>
            <person name="Wu D."/>
            <person name="Bushley K.E."/>
            <person name="Ohm R.A."/>
            <person name="Otillar R."/>
            <person name="Martin J."/>
            <person name="Schackwitz W."/>
            <person name="Grimwood J."/>
            <person name="MohdZainudin N."/>
            <person name="Xue C."/>
            <person name="Wang R."/>
            <person name="Manning V.A."/>
            <person name="Dhillon B."/>
            <person name="Tu Z.J."/>
            <person name="Steffenson B.J."/>
            <person name="Salamov A."/>
            <person name="Sun H."/>
            <person name="Lowry S."/>
            <person name="LaButti K."/>
            <person name="Han J."/>
            <person name="Copeland A."/>
            <person name="Lindquist E."/>
            <person name="Barry K."/>
            <person name="Schmutz J."/>
            <person name="Baker S.E."/>
            <person name="Ciuffetti L.M."/>
            <person name="Grigoriev I.V."/>
            <person name="Zhong S."/>
            <person name="Turgeon B.G."/>
        </authorList>
    </citation>
    <scope>NUCLEOTIDE SEQUENCE [LARGE SCALE GENOMIC DNA]</scope>
    <source>
        <strain evidence="2 3">26-R-13</strain>
    </source>
</reference>
<evidence type="ECO:0000256" key="1">
    <source>
        <dbReference type="SAM" id="MobiDB-lite"/>
    </source>
</evidence>
<keyword evidence="3" id="KW-1185">Reference proteome</keyword>
<name>W6XK88_COCC2</name>
<dbReference type="KEGG" id="bze:COCCADRAFT_41681"/>
<accession>W6XK88</accession>
<protein>
    <submittedName>
        <fullName evidence="2">Uncharacterized protein</fullName>
    </submittedName>
</protein>
<dbReference type="OrthoDB" id="3694883at2759"/>
<organism evidence="2 3">
    <name type="scientific">Cochliobolus carbonum (strain 26-R-13)</name>
    <name type="common">Maize leaf spot fungus</name>
    <name type="synonym">Bipolaris zeicola</name>
    <dbReference type="NCBI Taxonomy" id="930089"/>
    <lineage>
        <taxon>Eukaryota</taxon>
        <taxon>Fungi</taxon>
        <taxon>Dikarya</taxon>
        <taxon>Ascomycota</taxon>
        <taxon>Pezizomycotina</taxon>
        <taxon>Dothideomycetes</taxon>
        <taxon>Pleosporomycetidae</taxon>
        <taxon>Pleosporales</taxon>
        <taxon>Pleosporineae</taxon>
        <taxon>Pleosporaceae</taxon>
        <taxon>Bipolaris</taxon>
    </lineage>
</organism>
<dbReference type="EMBL" id="KI964896">
    <property type="protein sequence ID" value="EUC27642.1"/>
    <property type="molecule type" value="Genomic_DNA"/>
</dbReference>
<feature type="compositionally biased region" description="Polar residues" evidence="1">
    <location>
        <begin position="121"/>
        <end position="137"/>
    </location>
</feature>
<dbReference type="AlphaFoldDB" id="W6XK88"/>
<dbReference type="HOGENOM" id="CLU_119607_0_0_1"/>
<evidence type="ECO:0000313" key="2">
    <source>
        <dbReference type="EMBL" id="EUC27642.1"/>
    </source>
</evidence>
<dbReference type="RefSeq" id="XP_007718049.1">
    <property type="nucleotide sequence ID" value="XM_007719859.1"/>
</dbReference>